<organism evidence="1 2">
    <name type="scientific">Apostasia shenzhenica</name>
    <dbReference type="NCBI Taxonomy" id="1088818"/>
    <lineage>
        <taxon>Eukaryota</taxon>
        <taxon>Viridiplantae</taxon>
        <taxon>Streptophyta</taxon>
        <taxon>Embryophyta</taxon>
        <taxon>Tracheophyta</taxon>
        <taxon>Spermatophyta</taxon>
        <taxon>Magnoliopsida</taxon>
        <taxon>Liliopsida</taxon>
        <taxon>Asparagales</taxon>
        <taxon>Orchidaceae</taxon>
        <taxon>Apostasioideae</taxon>
        <taxon>Apostasia</taxon>
    </lineage>
</organism>
<dbReference type="AlphaFoldDB" id="A0A2H9ZY97"/>
<dbReference type="STRING" id="1088818.A0A2H9ZY97"/>
<dbReference type="PANTHER" id="PTHR33649:SF2">
    <property type="entry name" value="PAR1 PROTEIN"/>
    <property type="match status" value="1"/>
</dbReference>
<gene>
    <name evidence="1" type="ORF">AXF42_Ash020651</name>
</gene>
<reference evidence="1 2" key="1">
    <citation type="journal article" date="2017" name="Nature">
        <title>The Apostasia genome and the evolution of orchids.</title>
        <authorList>
            <person name="Zhang G.Q."/>
            <person name="Liu K.W."/>
            <person name="Li Z."/>
            <person name="Lohaus R."/>
            <person name="Hsiao Y.Y."/>
            <person name="Niu S.C."/>
            <person name="Wang J.Y."/>
            <person name="Lin Y.C."/>
            <person name="Xu Q."/>
            <person name="Chen L.J."/>
            <person name="Yoshida K."/>
            <person name="Fujiwara S."/>
            <person name="Wang Z.W."/>
            <person name="Zhang Y.Q."/>
            <person name="Mitsuda N."/>
            <person name="Wang M."/>
            <person name="Liu G.H."/>
            <person name="Pecoraro L."/>
            <person name="Huang H.X."/>
            <person name="Xiao X.J."/>
            <person name="Lin M."/>
            <person name="Wu X.Y."/>
            <person name="Wu W.L."/>
            <person name="Chen Y.Y."/>
            <person name="Chang S.B."/>
            <person name="Sakamoto S."/>
            <person name="Ohme-Takagi M."/>
            <person name="Yagi M."/>
            <person name="Zeng S.J."/>
            <person name="Shen C.Y."/>
            <person name="Yeh C.M."/>
            <person name="Luo Y.B."/>
            <person name="Tsai W.C."/>
            <person name="Van de Peer Y."/>
            <person name="Liu Z.J."/>
        </authorList>
    </citation>
    <scope>NUCLEOTIDE SEQUENCE [LARGE SCALE GENOMIC DNA]</scope>
    <source>
        <strain evidence="2">cv. Shenzhen</strain>
        <tissue evidence="1">Stem</tissue>
    </source>
</reference>
<protein>
    <submittedName>
        <fullName evidence="1">Uncharacterized protein</fullName>
    </submittedName>
</protein>
<dbReference type="PANTHER" id="PTHR33649">
    <property type="entry name" value="PAR1 PROTEIN"/>
    <property type="match status" value="1"/>
</dbReference>
<dbReference type="InterPro" id="IPR009489">
    <property type="entry name" value="PAR1"/>
</dbReference>
<evidence type="ECO:0000313" key="2">
    <source>
        <dbReference type="Proteomes" id="UP000236161"/>
    </source>
</evidence>
<proteinExistence type="predicted"/>
<dbReference type="Pfam" id="PF06521">
    <property type="entry name" value="PAR1"/>
    <property type="match status" value="1"/>
</dbReference>
<sequence length="221" mass="24694">MHKNLNPWLQCQSKSLISFAFEKKKIALHFFFRRCSNLRPIDKKKKKKERERERLETLTLYVGEEAFTCEQLDRSTCAFAVSSSGVRCVLEKRVSGAGLEEYCCQSSGVEVAGIHSWIETDVCVANCGLDRDTLGISSDSMLDKLVFPSSPVRIEGWAARNGGDEQLRGSRTCMRGRTATSDFAVVDFGWPAVGATAAVMLEEEDCYLSAPHRTSSVHRQQ</sequence>
<evidence type="ECO:0000313" key="1">
    <source>
        <dbReference type="EMBL" id="PKA48254.1"/>
    </source>
</evidence>
<dbReference type="OrthoDB" id="772928at2759"/>
<accession>A0A2H9ZY97</accession>
<dbReference type="Proteomes" id="UP000236161">
    <property type="component" value="Unassembled WGS sequence"/>
</dbReference>
<keyword evidence="2" id="KW-1185">Reference proteome</keyword>
<name>A0A2H9ZY97_9ASPA</name>
<dbReference type="EMBL" id="KZ452735">
    <property type="protein sequence ID" value="PKA48254.1"/>
    <property type="molecule type" value="Genomic_DNA"/>
</dbReference>